<dbReference type="AlphaFoldDB" id="A0A7C8MCA9"/>
<evidence type="ECO:0000313" key="3">
    <source>
        <dbReference type="EMBL" id="KAF2869662.1"/>
    </source>
</evidence>
<protein>
    <recommendedName>
        <fullName evidence="5">LicD family-domain-containing protein</fullName>
    </recommendedName>
</protein>
<reference evidence="3 4" key="1">
    <citation type="submission" date="2020-01" db="EMBL/GenBank/DDBJ databases">
        <authorList>
            <consortium name="DOE Joint Genome Institute"/>
            <person name="Haridas S."/>
            <person name="Albert R."/>
            <person name="Binder M."/>
            <person name="Bloem J."/>
            <person name="Labutti K."/>
            <person name="Salamov A."/>
            <person name="Andreopoulos B."/>
            <person name="Baker S.E."/>
            <person name="Barry K."/>
            <person name="Bills G."/>
            <person name="Bluhm B.H."/>
            <person name="Cannon C."/>
            <person name="Castanera R."/>
            <person name="Culley D.E."/>
            <person name="Daum C."/>
            <person name="Ezra D."/>
            <person name="Gonzalez J.B."/>
            <person name="Henrissat B."/>
            <person name="Kuo A."/>
            <person name="Liang C."/>
            <person name="Lipzen A."/>
            <person name="Lutzoni F."/>
            <person name="Magnuson J."/>
            <person name="Mondo S."/>
            <person name="Nolan M."/>
            <person name="Ohm R."/>
            <person name="Pangilinan J."/>
            <person name="Park H.-J.H."/>
            <person name="Ramirez L."/>
            <person name="Alfaro M."/>
            <person name="Sun H."/>
            <person name="Tritt A."/>
            <person name="Yoshinaga Y."/>
            <person name="Zwiers L.-H.L."/>
            <person name="Turgeon B.G."/>
            <person name="Goodwin S.B."/>
            <person name="Spatafora J.W."/>
            <person name="Crous P.W."/>
            <person name="Grigoriev I.V."/>
        </authorList>
    </citation>
    <scope>NUCLEOTIDE SEQUENCE [LARGE SCALE GENOMIC DNA]</scope>
    <source>
        <strain evidence="3 4">CBS 611.86</strain>
    </source>
</reference>
<comment type="caution">
    <text evidence="3">The sequence shown here is derived from an EMBL/GenBank/DDBJ whole genome shotgun (WGS) entry which is preliminary data.</text>
</comment>
<evidence type="ECO:0000313" key="4">
    <source>
        <dbReference type="Proteomes" id="UP000481861"/>
    </source>
</evidence>
<dbReference type="Proteomes" id="UP000481861">
    <property type="component" value="Unassembled WGS sequence"/>
</dbReference>
<proteinExistence type="predicted"/>
<feature type="signal peptide" evidence="2">
    <location>
        <begin position="1"/>
        <end position="19"/>
    </location>
</feature>
<accession>A0A7C8MCA9</accession>
<evidence type="ECO:0000256" key="1">
    <source>
        <dbReference type="SAM" id="MobiDB-lite"/>
    </source>
</evidence>
<feature type="region of interest" description="Disordered" evidence="1">
    <location>
        <begin position="40"/>
        <end position="119"/>
    </location>
</feature>
<sequence>MRHVLATILGLIALGGVQARALQGANDALDERAPKVDFTHISDYPLDDPRNDGLAERSPKVDFTHISDYPLDDPRNDGLAKRVTPNPRPAKPPAGYRPASGTKPRPGRPNGNEEPEGPSMAIERGALYDSSDIKRVTPCGNAKRGLEELEFNSQLDKRMSGQEKALTYPEWIQGDLERDFGLVSKYKMIFVGGITGIAFGSRGPDGKTGDIDYSIPPDQGPEFLQAMNEAVTRMVAKNPGKFEIIPQINKEDPFNNRWDEHADPSAREALSVNSHLVAWEGHHFTAFHGDWRMQLMGKMIRIAEFRARGQEYKERDQQDAQFFLAQTRQQQGIRNRDLTMNDFAEWGAMQGKSVEEIGSVVTLSARLVTDQTMTGLDQAIRDRVNRARC</sequence>
<dbReference type="OrthoDB" id="10526297at2759"/>
<feature type="chain" id="PRO_5028995403" description="LicD family-domain-containing protein" evidence="2">
    <location>
        <begin position="20"/>
        <end position="389"/>
    </location>
</feature>
<keyword evidence="2" id="KW-0732">Signal</keyword>
<evidence type="ECO:0000256" key="2">
    <source>
        <dbReference type="SAM" id="SignalP"/>
    </source>
</evidence>
<feature type="compositionally biased region" description="Basic and acidic residues" evidence="1">
    <location>
        <begin position="47"/>
        <end position="65"/>
    </location>
</feature>
<dbReference type="EMBL" id="JAADJZ010000015">
    <property type="protein sequence ID" value="KAF2869662.1"/>
    <property type="molecule type" value="Genomic_DNA"/>
</dbReference>
<keyword evidence="4" id="KW-1185">Reference proteome</keyword>
<gene>
    <name evidence="3" type="ORF">BDV95DRAFT_546738</name>
</gene>
<evidence type="ECO:0008006" key="5">
    <source>
        <dbReference type="Google" id="ProtNLM"/>
    </source>
</evidence>
<name>A0A7C8MCA9_9PLEO</name>
<organism evidence="3 4">
    <name type="scientific">Massariosphaeria phaeospora</name>
    <dbReference type="NCBI Taxonomy" id="100035"/>
    <lineage>
        <taxon>Eukaryota</taxon>
        <taxon>Fungi</taxon>
        <taxon>Dikarya</taxon>
        <taxon>Ascomycota</taxon>
        <taxon>Pezizomycotina</taxon>
        <taxon>Dothideomycetes</taxon>
        <taxon>Pleosporomycetidae</taxon>
        <taxon>Pleosporales</taxon>
        <taxon>Pleosporales incertae sedis</taxon>
        <taxon>Massariosphaeria</taxon>
    </lineage>
</organism>